<evidence type="ECO:0000313" key="3">
    <source>
        <dbReference type="EMBL" id="BBX85480.1"/>
    </source>
</evidence>
<dbReference type="EMBL" id="AP022577">
    <property type="protein sequence ID" value="BBX85480.1"/>
    <property type="molecule type" value="Genomic_DNA"/>
</dbReference>
<dbReference type="Pfam" id="PF25906">
    <property type="entry name" value="PucR-like_N"/>
    <property type="match status" value="1"/>
</dbReference>
<evidence type="ECO:0000313" key="4">
    <source>
        <dbReference type="Proteomes" id="UP000465609"/>
    </source>
</evidence>
<evidence type="ECO:0000259" key="1">
    <source>
        <dbReference type="Pfam" id="PF13556"/>
    </source>
</evidence>
<dbReference type="InterPro" id="IPR058663">
    <property type="entry name" value="PucR-like_N"/>
</dbReference>
<dbReference type="InterPro" id="IPR025736">
    <property type="entry name" value="PucR_C-HTH_dom"/>
</dbReference>
<evidence type="ECO:0000259" key="2">
    <source>
        <dbReference type="Pfam" id="PF25906"/>
    </source>
</evidence>
<feature type="domain" description="PucR C-terminal helix-turn-helix" evidence="1">
    <location>
        <begin position="343"/>
        <end position="397"/>
    </location>
</feature>
<dbReference type="InterPro" id="IPR051448">
    <property type="entry name" value="CdaR-like_regulators"/>
</dbReference>
<dbReference type="Proteomes" id="UP000465609">
    <property type="component" value="Chromosome"/>
</dbReference>
<name>A0ABM7IF90_9MYCO</name>
<sequence>MIHTGGVNEEDLAAPLVPPATAAALYRKLPTATADIIDAVSIELPIFADALHGKLAGVAESAISTMLSGFLGTACGAGADRPHVDLAAVQRAAFDLGRYEAHIGRSIEALNAAFRVGARIAWRHWSTIAQAHDMNTADIVRFAELHFDYLDDLADACVSGHADELATAGQRRQRRRERLAEQLLLGAVIEEITETARLARWQPPDAMLAIVLPRADSHRVTPLLDDRTLRSNGDLRPGPQAASLTTLLTPVTTAAPRAALLGRLAGVHAAVGPEQPWLDVRYSAALATRAWQCCTSDSWPIDAEKLLGALVIHADPPTRERQRAAALAAFDHLRADTRARYEETLRAWLLHQGRREAVARDLHLHTQTVRYRMDRIREILGDELNDPERVLDLVIALA</sequence>
<evidence type="ECO:0008006" key="5">
    <source>
        <dbReference type="Google" id="ProtNLM"/>
    </source>
</evidence>
<reference evidence="3 4" key="1">
    <citation type="journal article" date="2019" name="Emerg. Microbes Infect.">
        <title>Comprehensive subspecies identification of 175 nontuberculous mycobacteria species based on 7547 genomic profiles.</title>
        <authorList>
            <person name="Matsumoto Y."/>
            <person name="Kinjo T."/>
            <person name="Motooka D."/>
            <person name="Nabeya D."/>
            <person name="Jung N."/>
            <person name="Uechi K."/>
            <person name="Horii T."/>
            <person name="Iida T."/>
            <person name="Fujita J."/>
            <person name="Nakamura S."/>
        </authorList>
    </citation>
    <scope>NUCLEOTIDE SEQUENCE [LARGE SCALE GENOMIC DNA]</scope>
    <source>
        <strain evidence="3 4">JCM 15296</strain>
    </source>
</reference>
<keyword evidence="4" id="KW-1185">Reference proteome</keyword>
<accession>A0ABM7IF90</accession>
<proteinExistence type="predicted"/>
<dbReference type="Gene3D" id="1.10.10.2840">
    <property type="entry name" value="PucR C-terminal helix-turn-helix domain"/>
    <property type="match status" value="1"/>
</dbReference>
<dbReference type="PANTHER" id="PTHR33744:SF1">
    <property type="entry name" value="DNA-BINDING TRANSCRIPTIONAL ACTIVATOR ADER"/>
    <property type="match status" value="1"/>
</dbReference>
<gene>
    <name evidence="3" type="ORF">MAUB_33530</name>
</gene>
<dbReference type="PANTHER" id="PTHR33744">
    <property type="entry name" value="CARBOHYDRATE DIACID REGULATOR"/>
    <property type="match status" value="1"/>
</dbReference>
<protein>
    <recommendedName>
        <fullName evidence="5">Fis family transcriptional regulator</fullName>
    </recommendedName>
</protein>
<dbReference type="Pfam" id="PF13556">
    <property type="entry name" value="HTH_30"/>
    <property type="match status" value="1"/>
</dbReference>
<feature type="domain" description="PucR-like N-terminal" evidence="2">
    <location>
        <begin position="17"/>
        <end position="184"/>
    </location>
</feature>
<organism evidence="3 4">
    <name type="scientific">Mycolicibacterium aubagnense</name>
    <dbReference type="NCBI Taxonomy" id="319707"/>
    <lineage>
        <taxon>Bacteria</taxon>
        <taxon>Bacillati</taxon>
        <taxon>Actinomycetota</taxon>
        <taxon>Actinomycetes</taxon>
        <taxon>Mycobacteriales</taxon>
        <taxon>Mycobacteriaceae</taxon>
        <taxon>Mycolicibacterium</taxon>
    </lineage>
</organism>
<dbReference type="InterPro" id="IPR042070">
    <property type="entry name" value="PucR_C-HTH_sf"/>
</dbReference>